<feature type="transmembrane region" description="Helical" evidence="1">
    <location>
        <begin position="274"/>
        <end position="291"/>
    </location>
</feature>
<keyword evidence="2" id="KW-0732">Signal</keyword>
<evidence type="ECO:0000256" key="1">
    <source>
        <dbReference type="SAM" id="Phobius"/>
    </source>
</evidence>
<feature type="signal peptide" evidence="2">
    <location>
        <begin position="1"/>
        <end position="22"/>
    </location>
</feature>
<proteinExistence type="predicted"/>
<dbReference type="AlphaFoldDB" id="A0A9X0D8P5"/>
<comment type="caution">
    <text evidence="3">The sequence shown here is derived from an EMBL/GenBank/DDBJ whole genome shotgun (WGS) entry which is preliminary data.</text>
</comment>
<evidence type="ECO:0000313" key="3">
    <source>
        <dbReference type="EMBL" id="KAJ7390671.1"/>
    </source>
</evidence>
<reference evidence="3" key="1">
    <citation type="submission" date="2023-01" db="EMBL/GenBank/DDBJ databases">
        <title>Genome assembly of the deep-sea coral Lophelia pertusa.</title>
        <authorList>
            <person name="Herrera S."/>
            <person name="Cordes E."/>
        </authorList>
    </citation>
    <scope>NUCLEOTIDE SEQUENCE</scope>
    <source>
        <strain evidence="3">USNM1676648</strain>
        <tissue evidence="3">Polyp</tissue>
    </source>
</reference>
<protein>
    <submittedName>
        <fullName evidence="3">Uncharacterized protein</fullName>
    </submittedName>
</protein>
<name>A0A9X0D8P5_9CNID</name>
<evidence type="ECO:0000256" key="2">
    <source>
        <dbReference type="SAM" id="SignalP"/>
    </source>
</evidence>
<accession>A0A9X0D8P5</accession>
<keyword evidence="1" id="KW-0812">Transmembrane</keyword>
<evidence type="ECO:0000313" key="4">
    <source>
        <dbReference type="Proteomes" id="UP001163046"/>
    </source>
</evidence>
<dbReference type="OrthoDB" id="5990078at2759"/>
<sequence>MLSADSQLCFVVFLAAFCHARAEVNHETLVSSHNHGFGIKTRCSWNCTVIKSDLTEEMKTTIANRKLIRLVVKYEKKVDDKCVNQTSHNLTEHWQIWLSNNVSSFVNVMESLSNLISFLSGSNAERNEIRAVCTLQSSPAAATSHQKNTGVSADDLKELFAEYPCWPEQPCNTNDRSQHACINITKSTGNNTDDLNDPNEWQVVVFGVLKFILGLSLMYYAPAFLCFFSPTVVKENGVRQIILEGASPVSFRSLMGNYFFSGDDGTIWHKTRTFTLFVVVLPALFLPLAIAHDKNYLKSYTVDEFDILPDMGWGALHLFHPFYLACYACYVFQAISLSFLTVKSFEGETCIVCRRVQPDIYICRDQELPALHRDTSFVDVSEWVVTKIIDIFIDGGQQNIATTAIDEKVPYIIEHYNNSRATEQNMEIVII</sequence>
<keyword evidence="1" id="KW-0472">Membrane</keyword>
<feature type="chain" id="PRO_5040759171" evidence="2">
    <location>
        <begin position="23"/>
        <end position="431"/>
    </location>
</feature>
<keyword evidence="1" id="KW-1133">Transmembrane helix</keyword>
<keyword evidence="4" id="KW-1185">Reference proteome</keyword>
<dbReference type="EMBL" id="MU825413">
    <property type="protein sequence ID" value="KAJ7390671.1"/>
    <property type="molecule type" value="Genomic_DNA"/>
</dbReference>
<feature type="transmembrane region" description="Helical" evidence="1">
    <location>
        <begin position="311"/>
        <end position="332"/>
    </location>
</feature>
<gene>
    <name evidence="3" type="ORF">OS493_023383</name>
</gene>
<dbReference type="Proteomes" id="UP001163046">
    <property type="component" value="Unassembled WGS sequence"/>
</dbReference>
<organism evidence="3 4">
    <name type="scientific">Desmophyllum pertusum</name>
    <dbReference type="NCBI Taxonomy" id="174260"/>
    <lineage>
        <taxon>Eukaryota</taxon>
        <taxon>Metazoa</taxon>
        <taxon>Cnidaria</taxon>
        <taxon>Anthozoa</taxon>
        <taxon>Hexacorallia</taxon>
        <taxon>Scleractinia</taxon>
        <taxon>Caryophylliina</taxon>
        <taxon>Caryophylliidae</taxon>
        <taxon>Desmophyllum</taxon>
    </lineage>
</organism>